<dbReference type="OrthoDB" id="3156807at2759"/>
<organism evidence="9 10">
    <name type="scientific">Gymnopilus dilepis</name>
    <dbReference type="NCBI Taxonomy" id="231916"/>
    <lineage>
        <taxon>Eukaryota</taxon>
        <taxon>Fungi</taxon>
        <taxon>Dikarya</taxon>
        <taxon>Basidiomycota</taxon>
        <taxon>Agaricomycotina</taxon>
        <taxon>Agaricomycetes</taxon>
        <taxon>Agaricomycetidae</taxon>
        <taxon>Agaricales</taxon>
        <taxon>Agaricineae</taxon>
        <taxon>Hymenogastraceae</taxon>
        <taxon>Gymnopilus</taxon>
    </lineage>
</organism>
<feature type="binding site" evidence="5">
    <location>
        <begin position="482"/>
        <end position="489"/>
    </location>
    <ligand>
        <name>ATP</name>
        <dbReference type="ChEBI" id="CHEBI:30616"/>
    </ligand>
</feature>
<feature type="region of interest" description="Disordered" evidence="7">
    <location>
        <begin position="136"/>
        <end position="167"/>
    </location>
</feature>
<keyword evidence="10" id="KW-1185">Reference proteome</keyword>
<evidence type="ECO:0000256" key="3">
    <source>
        <dbReference type="ARBA" id="ARBA00022806"/>
    </source>
</evidence>
<comment type="caution">
    <text evidence="9">The sequence shown here is derived from an EMBL/GenBank/DDBJ whole genome shotgun (WGS) entry which is preliminary data.</text>
</comment>
<protein>
    <recommendedName>
        <fullName evidence="8">UvrD-like helicase ATP-binding domain-containing protein</fullName>
    </recommendedName>
</protein>
<reference evidence="9 10" key="1">
    <citation type="journal article" date="2018" name="Evol. Lett.">
        <title>Horizontal gene cluster transfer increased hallucinogenic mushroom diversity.</title>
        <authorList>
            <person name="Reynolds H.T."/>
            <person name="Vijayakumar V."/>
            <person name="Gluck-Thaler E."/>
            <person name="Korotkin H.B."/>
            <person name="Matheny P.B."/>
            <person name="Slot J.C."/>
        </authorList>
    </citation>
    <scope>NUCLEOTIDE SEQUENCE [LARGE SCALE GENOMIC DNA]</scope>
    <source>
        <strain evidence="9 10">SRW20</strain>
    </source>
</reference>
<evidence type="ECO:0000256" key="7">
    <source>
        <dbReference type="SAM" id="MobiDB-lite"/>
    </source>
</evidence>
<dbReference type="PROSITE" id="PS51198">
    <property type="entry name" value="UVRD_HELICASE_ATP_BIND"/>
    <property type="match status" value="1"/>
</dbReference>
<dbReference type="InterPro" id="IPR039904">
    <property type="entry name" value="TRANK1"/>
</dbReference>
<dbReference type="Gene3D" id="1.10.10.160">
    <property type="match status" value="1"/>
</dbReference>
<evidence type="ECO:0000313" key="10">
    <source>
        <dbReference type="Proteomes" id="UP000284706"/>
    </source>
</evidence>
<dbReference type="Gene3D" id="3.40.50.300">
    <property type="entry name" value="P-loop containing nucleotide triphosphate hydrolases"/>
    <property type="match status" value="2"/>
</dbReference>
<accession>A0A409Y264</accession>
<evidence type="ECO:0000313" key="9">
    <source>
        <dbReference type="EMBL" id="PPQ97041.1"/>
    </source>
</evidence>
<dbReference type="SUPFAM" id="SSF52540">
    <property type="entry name" value="P-loop containing nucleoside triphosphate hydrolases"/>
    <property type="match status" value="1"/>
</dbReference>
<evidence type="ECO:0000256" key="1">
    <source>
        <dbReference type="ARBA" id="ARBA00022741"/>
    </source>
</evidence>
<keyword evidence="1 5" id="KW-0547">Nucleotide-binding</keyword>
<dbReference type="Pfam" id="PF13361">
    <property type="entry name" value="UvrD_C"/>
    <property type="match status" value="1"/>
</dbReference>
<feature type="coiled-coil region" evidence="6">
    <location>
        <begin position="2000"/>
        <end position="2034"/>
    </location>
</feature>
<dbReference type="GO" id="GO:0005524">
    <property type="term" value="F:ATP binding"/>
    <property type="evidence" value="ECO:0007669"/>
    <property type="project" value="UniProtKB-UniRule"/>
</dbReference>
<evidence type="ECO:0000256" key="2">
    <source>
        <dbReference type="ARBA" id="ARBA00022801"/>
    </source>
</evidence>
<feature type="domain" description="UvrD-like helicase ATP-binding" evidence="8">
    <location>
        <begin position="461"/>
        <end position="829"/>
    </location>
</feature>
<dbReference type="STRING" id="231916.A0A409Y264"/>
<dbReference type="PANTHER" id="PTHR21529:SF4">
    <property type="entry name" value="TPR AND ANKYRIN REPEAT-CONTAINING PROTEIN 1"/>
    <property type="match status" value="1"/>
</dbReference>
<dbReference type="GO" id="GO:0004386">
    <property type="term" value="F:helicase activity"/>
    <property type="evidence" value="ECO:0007669"/>
    <property type="project" value="UniProtKB-UniRule"/>
</dbReference>
<dbReference type="PANTHER" id="PTHR21529">
    <property type="entry name" value="MAMMARY TURMOR VIRUS RECEPTOR HOMOLOG 1, 2 MTVR1, 2"/>
    <property type="match status" value="1"/>
</dbReference>
<dbReference type="EMBL" id="NHYE01001297">
    <property type="protein sequence ID" value="PPQ97041.1"/>
    <property type="molecule type" value="Genomic_DNA"/>
</dbReference>
<proteinExistence type="predicted"/>
<sequence length="2137" mass="244673">MVRKVSYRAGLLDPKNLITSENISSALDEFSGVLTKENCIPALSDLVEENNIVELILSGMNDEIPIREWILEQFPSTPKSFENSLFSKLLVKFSNFFLFQSSADADVYKRYHQTVGLAPEIFQSLSAMIFLEDTPGANSDRPGASKKLKAKSSQRERKQAVKAARRPSVSNEPFEVLELQMPRTSSELAVTTASFMNRLKDILEYYMIRIRTPEMASIIHAGFLQTAELDHVSDPVLPAEIPRSESPTEIPNAFPIVQPMKSAVYFDSPQDFGEWRILLSSRTDRNLREHHKKSKDTFKIIVKKIKDLSKGHFSPDNHKRLCGPNTEVPIFEAKMTSDLRLIYQIDCVADYDTTNEIQVLRVFGIYTHAQMRIGLWDSVGALFNSKDPEYRKKCIRRHHVDGDVYRPVHFSGGVVIVKNEEALPFVHNVPTDHDNELHRLLVLEKYELLDTIEADQDATFPFETSVEERKIIQHPLSCYVLGRSGTGKTTTMLFKMLFMERSYLLDQEKSKEKPFTRHPRQVFVTKSRVLATKVKELYDVYYTSLGKASTASVTFAKRISGEPDEYANFLRNDQDIRDLDSDVPSKLSELEDLHFPLFITIDRLYSIIEADLDSQVKDRNVNLLTDAKGKFVTFERFASEYWPHFNQASTKRLHASLVFNEILGVILGSEGSITSPQGHLDRATYENLTTRAQPTFAARRSTIYDIFEAYQRMKREMCDIDDADRTRKIIQALVQQPQAIQVFDQLYVDETQDNLIAEAVVLRMLCRNANGLFWAGDTAQTISNGSSFRFNDLKGVMYRIEAGLKPNEAAPTKRKEPEMFHLAVNYRTGRIALTSYPENKARWLVPNRYSTETFTLNLFDRQGCFLSRNKNREKIELGAEQCILVRNEAARQRLVDEIGKIGNILTLYESKGLEFNDVFIYNFFHDSLVEASQWRIVLRSVSDKTPETSAHRVPRFDPTRHAAICSELKCLYVAITRARNNLRIADESLKGDSMRVLWESRNEIRSCYPGDELSDFAAPSTPEDWEKKASEFFRHEKYALARDSYERARKSKEAAISNAFYLRQLAIRTPVTRQKDGISQRPIAFRAAAEAFLSCIPAAQDYQTQRGYYRLSAKCLEQASDTVYDLSLAAKRYQLAEDFVDAAKLFRRCGYFEDLHTIILNHEAEFTGSDVKTLEALRGVARLYFVSRKNFTKAHQLFSTVDEEIEFLEDGNFDQAHLDLLLLHGRQLEAASLHQTEGRFLEAADLFIETANLERAQGCLLRGLWRLMSFGAISSPDIQVDWSQINELLDRFEAVDQRLMAESDLQELEMFKMMASKDLHRLSELADTFHATRNVNAAALCFDYQFTDTPSLAHLNVQQTSQVLQRFWQYIQILQDLSFLIDPAVDDRVWKLFAIKQQDDSFVVFPGTLIHAYLSKGAVSAELETNTVPAQVLSKDELRASFQTCLKARLLDRVRRQNDISRPALGSIRTPCLRHITYADCDRSDCGRGHFVPDASWYQELLDVHFLQIFIYSSICRIERPQEVHLQQRFWIGRLHDVLNPPHYALGSPCYALMKGVRFIEAFEVIMDWIRRLTFDTNYFHPSFVTLLLQAADIAFTFDKKQASTYMYRSSFVTASTGMFPLKYLRENGANVLHELLISLNGKGLLMGILFIRHIMERSIPVDINAFMAFIERTCASLVVTGKYQRYQSFHNIVLPRTWLISTMKQFDARDALKQDASRFGLLLQPLRELLMAVYFSSPQSEHLLYGRGPYNSIANQSLLVRNIYLSRICRCLGLLCYNIKVPRFQDEIYDIFSSLLQSDHRRFSPLYGRYIYAENIGDIFKATRRSMQGSSLDEMVQVFSSRLVKYPIGEIFALRRIVYNKEEDLLNLLLDPSSTTAEIPCTAAPDVNLGMAALENEENDEKNELVLEGEFVEAVDTDSIPEIEVPEGVHGNHSAEEIAAALQLQTLARRVLARKRSLNELGFEGDIYRYSLLCSKSLQLSEWNPRYKVLYRCFNPLVLATLQDLVTSLIKKKKDLNKKLNDADVKHQELDEVQLNLTLASGTIKTIKRLQKVLSPESDMHGRGDIGEFKKVAEEVLHLCRLKLPIELPQKVKAKLEVVDLGLIQEPTALQPVSNLKEKKPSLNTEDLFEYLTTTA</sequence>
<keyword evidence="3 5" id="KW-0347">Helicase</keyword>
<dbReference type="InterPro" id="IPR027417">
    <property type="entry name" value="P-loop_NTPase"/>
</dbReference>
<dbReference type="InParanoid" id="A0A409Y264"/>
<dbReference type="Proteomes" id="UP000284706">
    <property type="component" value="Unassembled WGS sequence"/>
</dbReference>
<keyword evidence="2 5" id="KW-0378">Hydrolase</keyword>
<name>A0A409Y264_9AGAR</name>
<evidence type="ECO:0000256" key="6">
    <source>
        <dbReference type="SAM" id="Coils"/>
    </source>
</evidence>
<dbReference type="InterPro" id="IPR014016">
    <property type="entry name" value="UvrD-like_ATP-bd"/>
</dbReference>
<dbReference type="InterPro" id="IPR014017">
    <property type="entry name" value="DNA_helicase_UvrD-like_C"/>
</dbReference>
<keyword evidence="6" id="KW-0175">Coiled coil</keyword>
<gene>
    <name evidence="9" type="ORF">CVT26_001299</name>
</gene>
<dbReference type="InterPro" id="IPR013986">
    <property type="entry name" value="DExx_box_DNA_helicase_dom_sf"/>
</dbReference>
<dbReference type="Pfam" id="PF00580">
    <property type="entry name" value="UvrD-helicase"/>
    <property type="match status" value="1"/>
</dbReference>
<keyword evidence="4 5" id="KW-0067">ATP-binding</keyword>
<evidence type="ECO:0000259" key="8">
    <source>
        <dbReference type="PROSITE" id="PS51198"/>
    </source>
</evidence>
<evidence type="ECO:0000256" key="5">
    <source>
        <dbReference type="PROSITE-ProRule" id="PRU00560"/>
    </source>
</evidence>
<dbReference type="GO" id="GO:0016787">
    <property type="term" value="F:hydrolase activity"/>
    <property type="evidence" value="ECO:0007669"/>
    <property type="project" value="UniProtKB-UniRule"/>
</dbReference>
<evidence type="ECO:0000256" key="4">
    <source>
        <dbReference type="ARBA" id="ARBA00022840"/>
    </source>
</evidence>